<evidence type="ECO:0000256" key="4">
    <source>
        <dbReference type="ARBA" id="ARBA00022692"/>
    </source>
</evidence>
<comment type="subcellular location">
    <subcellularLocation>
        <location evidence="1">Cell membrane</location>
        <topology evidence="1">Multi-pass membrane protein</topology>
    </subcellularLocation>
</comment>
<keyword evidence="5" id="KW-1133">Transmembrane helix</keyword>
<dbReference type="InterPro" id="IPR003370">
    <property type="entry name" value="Chromate_transpt"/>
</dbReference>
<dbReference type="Proteomes" id="UP001320122">
    <property type="component" value="Unassembled WGS sequence"/>
</dbReference>
<dbReference type="EMBL" id="JABFTT010000008">
    <property type="protein sequence ID" value="MCE8020837.1"/>
    <property type="molecule type" value="Genomic_DNA"/>
</dbReference>
<organism evidence="8 9">
    <name type="scientific">Billgrantia zhangzhouensis</name>
    <dbReference type="NCBI Taxonomy" id="2733481"/>
    <lineage>
        <taxon>Bacteria</taxon>
        <taxon>Pseudomonadati</taxon>
        <taxon>Pseudomonadota</taxon>
        <taxon>Gammaproteobacteria</taxon>
        <taxon>Oceanospirillales</taxon>
        <taxon>Halomonadaceae</taxon>
        <taxon>Billgrantia</taxon>
    </lineage>
</organism>
<reference evidence="8 9" key="1">
    <citation type="journal article" date="2021" name="Front. Microbiol.">
        <title>Aerobic Denitrification and Heterotrophic Sulfur Oxidation in the Genus Halomonas Revealed by Six Novel Species Characterizations and Genome-Based Analysis.</title>
        <authorList>
            <person name="Wang L."/>
            <person name="Shao Z."/>
        </authorList>
    </citation>
    <scope>NUCLEOTIDE SEQUENCE [LARGE SCALE GENOMIC DNA]</scope>
    <source>
        <strain evidence="8 9">MCCC 1A11036</strain>
    </source>
</reference>
<gene>
    <name evidence="8" type="ORF">HOP51_12065</name>
</gene>
<comment type="similarity">
    <text evidence="2">Belongs to the chromate ion transporter (CHR) (TC 2.A.51) family.</text>
</comment>
<comment type="caution">
    <text evidence="8">The sequence shown here is derived from an EMBL/GenBank/DDBJ whole genome shotgun (WGS) entry which is preliminary data.</text>
</comment>
<name>A0ABS9AGI3_9GAMM</name>
<dbReference type="Pfam" id="PF02417">
    <property type="entry name" value="Chromate_transp"/>
    <property type="match status" value="1"/>
</dbReference>
<feature type="region of interest" description="Disordered" evidence="7">
    <location>
        <begin position="58"/>
        <end position="82"/>
    </location>
</feature>
<evidence type="ECO:0000256" key="3">
    <source>
        <dbReference type="ARBA" id="ARBA00022475"/>
    </source>
</evidence>
<evidence type="ECO:0000313" key="8">
    <source>
        <dbReference type="EMBL" id="MCE8020837.1"/>
    </source>
</evidence>
<dbReference type="RefSeq" id="WP_267957719.1">
    <property type="nucleotide sequence ID" value="NZ_JABFTT010000008.1"/>
</dbReference>
<protein>
    <submittedName>
        <fullName evidence="8">Chromate transporter</fullName>
    </submittedName>
</protein>
<keyword evidence="4" id="KW-0812">Transmembrane</keyword>
<evidence type="ECO:0000256" key="6">
    <source>
        <dbReference type="ARBA" id="ARBA00023136"/>
    </source>
</evidence>
<proteinExistence type="inferred from homology"/>
<feature type="compositionally biased region" description="Basic and acidic residues" evidence="7">
    <location>
        <begin position="60"/>
        <end position="82"/>
    </location>
</feature>
<evidence type="ECO:0000313" key="9">
    <source>
        <dbReference type="Proteomes" id="UP001320122"/>
    </source>
</evidence>
<sequence length="82" mass="9454">MTTSQQGKLFFSFLRINLLGFDGGPSAMHLVHQKAVKRHAWLKNEVFSNVLRRLAAGLEDNDRSPMESHPSRQERPMRQPPR</sequence>
<accession>A0ABS9AGI3</accession>
<keyword evidence="6" id="KW-0472">Membrane</keyword>
<evidence type="ECO:0000256" key="7">
    <source>
        <dbReference type="SAM" id="MobiDB-lite"/>
    </source>
</evidence>
<evidence type="ECO:0000256" key="2">
    <source>
        <dbReference type="ARBA" id="ARBA00005262"/>
    </source>
</evidence>
<keyword evidence="3" id="KW-1003">Cell membrane</keyword>
<evidence type="ECO:0000256" key="1">
    <source>
        <dbReference type="ARBA" id="ARBA00004651"/>
    </source>
</evidence>
<evidence type="ECO:0000256" key="5">
    <source>
        <dbReference type="ARBA" id="ARBA00022989"/>
    </source>
</evidence>
<keyword evidence="9" id="KW-1185">Reference proteome</keyword>